<evidence type="ECO:0000313" key="6">
    <source>
        <dbReference type="EMBL" id="AIA33734.1"/>
    </source>
</evidence>
<dbReference type="InterPro" id="IPR012147">
    <property type="entry name" value="P_Ac_Bu_trans"/>
</dbReference>
<dbReference type="InterPro" id="IPR042112">
    <property type="entry name" value="P_AcTrfase_dom2"/>
</dbReference>
<dbReference type="AlphaFoldDB" id="A0A059XYN4"/>
<comment type="similarity">
    <text evidence="2">Belongs to the phosphate acetyltransferase and butyryltransferase family.</text>
</comment>
<evidence type="ECO:0000313" key="7">
    <source>
        <dbReference type="Proteomes" id="UP000027182"/>
    </source>
</evidence>
<dbReference type="InterPro" id="IPR050500">
    <property type="entry name" value="Phos_Acetyltrans/Butyryltrans"/>
</dbReference>
<dbReference type="EMBL" id="CP005933">
    <property type="protein sequence ID" value="AIA33734.1"/>
    <property type="molecule type" value="Genomic_DNA"/>
</dbReference>
<dbReference type="Proteomes" id="UP000027182">
    <property type="component" value="Chromosome"/>
</dbReference>
<sequence>MDFEKRLKGIVNTLPKTKILLIDGSDQRSIEAANKLAEFNNLEITLLVENDDKIDTKANVVNMNKDANKLELLAQKYVELRKGKEDIEAARKVLSTRPFYAMMLLATGEVDGVVGGLNYSTADILRAAFKAIGPKPGIKTISSVMIMHKEEKLYFFSDISVNPKPDLTGLVDIATNAAEFAKAFIEEPKVAFLSFSTSGSAVTPETKLVADATVEFNKVYQGTKAIGEVQLDAAVNEGVRKSKYKGETFTGEANVLVFPDLGAGNIGYKIAQRFGGFGAIGPIITGVKKPVNDLSRGSLTDDVVNTVLITAIQANNKE</sequence>
<evidence type="ECO:0000256" key="4">
    <source>
        <dbReference type="ARBA" id="ARBA00023315"/>
    </source>
</evidence>
<comment type="catalytic activity">
    <reaction evidence="1">
        <text>acetyl-CoA + phosphate = acetyl phosphate + CoA</text>
        <dbReference type="Rhea" id="RHEA:19521"/>
        <dbReference type="ChEBI" id="CHEBI:22191"/>
        <dbReference type="ChEBI" id="CHEBI:43474"/>
        <dbReference type="ChEBI" id="CHEBI:57287"/>
        <dbReference type="ChEBI" id="CHEBI:57288"/>
        <dbReference type="EC" id="2.3.1.8"/>
    </reaction>
</comment>
<reference evidence="6 7" key="1">
    <citation type="submission" date="2013-04" db="EMBL/GenBank/DDBJ databases">
        <authorList>
            <person name="Lin L."/>
            <person name="Zeng Z."/>
            <person name="Xie J."/>
            <person name="Luo L."/>
            <person name="Yang Z."/>
            <person name="Liang W."/>
            <person name="Lin H."/>
            <person name="Dong C."/>
            <person name="Sun Y."/>
        </authorList>
    </citation>
    <scope>NUCLEOTIDE SEQUENCE [LARGE SCALE GENOMIC DNA]</scope>
    <source>
        <strain evidence="6 7">CQ-W70</strain>
    </source>
</reference>
<dbReference type="Gene3D" id="3.40.50.10950">
    <property type="match status" value="1"/>
</dbReference>
<feature type="domain" description="Phosphate acetyl/butaryl transferase" evidence="5">
    <location>
        <begin position="16"/>
        <end position="311"/>
    </location>
</feature>
<name>A0A059XYN4_MYCBV</name>
<evidence type="ECO:0000256" key="3">
    <source>
        <dbReference type="ARBA" id="ARBA00022679"/>
    </source>
</evidence>
<dbReference type="Gene3D" id="3.40.50.10750">
    <property type="entry name" value="Isocitrate/Isopropylmalate dehydrogenase-like"/>
    <property type="match status" value="1"/>
</dbReference>
<dbReference type="NCBIfam" id="NF007233">
    <property type="entry name" value="PRK09653.1"/>
    <property type="match status" value="1"/>
</dbReference>
<dbReference type="SUPFAM" id="SSF53659">
    <property type="entry name" value="Isocitrate/Isopropylmalate dehydrogenase-like"/>
    <property type="match status" value="1"/>
</dbReference>
<evidence type="ECO:0000256" key="2">
    <source>
        <dbReference type="ARBA" id="ARBA00005656"/>
    </source>
</evidence>
<dbReference type="RefSeq" id="WP_013954592.1">
    <property type="nucleotide sequence ID" value="NZ_CP005933.1"/>
</dbReference>
<gene>
    <name evidence="6" type="primary">eutD</name>
    <name evidence="6" type="ORF">K668_00720</name>
</gene>
<dbReference type="PANTHER" id="PTHR43356:SF3">
    <property type="entry name" value="PHOSPHATE ACETYLTRANSFERASE"/>
    <property type="match status" value="1"/>
</dbReference>
<keyword evidence="3" id="KW-0808">Transferase</keyword>
<dbReference type="InterPro" id="IPR042113">
    <property type="entry name" value="P_AcTrfase_dom1"/>
</dbReference>
<dbReference type="InterPro" id="IPR002505">
    <property type="entry name" value="PTA_PTB"/>
</dbReference>
<dbReference type="GO" id="GO:0008959">
    <property type="term" value="F:phosphate acetyltransferase activity"/>
    <property type="evidence" value="ECO:0007669"/>
    <property type="project" value="UniProtKB-EC"/>
</dbReference>
<dbReference type="KEGG" id="mbq:K668_00720"/>
<dbReference type="HOGENOM" id="CLU_019723_0_1_14"/>
<dbReference type="PANTHER" id="PTHR43356">
    <property type="entry name" value="PHOSPHATE ACETYLTRANSFERASE"/>
    <property type="match status" value="1"/>
</dbReference>
<keyword evidence="4" id="KW-0012">Acyltransferase</keyword>
<evidence type="ECO:0000256" key="1">
    <source>
        <dbReference type="ARBA" id="ARBA00000705"/>
    </source>
</evidence>
<dbReference type="PATRIC" id="fig|1316930.3.peg.150"/>
<dbReference type="PIRSF" id="PIRSF000428">
    <property type="entry name" value="P_Ac_trans"/>
    <property type="match status" value="1"/>
</dbReference>
<organism evidence="6 7">
    <name type="scientific">Mycoplasmopsis bovis CQ-W70</name>
    <dbReference type="NCBI Taxonomy" id="1316930"/>
    <lineage>
        <taxon>Bacteria</taxon>
        <taxon>Bacillati</taxon>
        <taxon>Mycoplasmatota</taxon>
        <taxon>Mycoplasmoidales</taxon>
        <taxon>Metamycoplasmataceae</taxon>
        <taxon>Mycoplasmopsis</taxon>
    </lineage>
</organism>
<evidence type="ECO:0000259" key="5">
    <source>
        <dbReference type="Pfam" id="PF01515"/>
    </source>
</evidence>
<dbReference type="Pfam" id="PF01515">
    <property type="entry name" value="PTA_PTB"/>
    <property type="match status" value="1"/>
</dbReference>
<accession>A0A059XYN4</accession>
<proteinExistence type="inferred from homology"/>
<protein>
    <submittedName>
        <fullName evidence="6">Phosphotransacetylase</fullName>
    </submittedName>
</protein>